<feature type="region of interest" description="Disordered" evidence="1">
    <location>
        <begin position="107"/>
        <end position="128"/>
    </location>
</feature>
<dbReference type="InterPro" id="IPR039872">
    <property type="entry name" value="KIAA0513"/>
</dbReference>
<gene>
    <name evidence="2" type="ORF">Hamer_G024821</name>
</gene>
<dbReference type="PANTHER" id="PTHR13663">
    <property type="entry name" value="SIMILAR TO RIKEN CDNA 6430548M08"/>
    <property type="match status" value="1"/>
</dbReference>
<dbReference type="AlphaFoldDB" id="A0A8J5K3F9"/>
<feature type="region of interest" description="Disordered" evidence="1">
    <location>
        <begin position="46"/>
        <end position="82"/>
    </location>
</feature>
<dbReference type="EMBL" id="JAHLQT010018002">
    <property type="protein sequence ID" value="KAG7169200.1"/>
    <property type="molecule type" value="Genomic_DNA"/>
</dbReference>
<evidence type="ECO:0000313" key="3">
    <source>
        <dbReference type="Proteomes" id="UP000747542"/>
    </source>
</evidence>
<feature type="compositionally biased region" description="Low complexity" evidence="1">
    <location>
        <begin position="107"/>
        <end position="127"/>
    </location>
</feature>
<proteinExistence type="predicted"/>
<evidence type="ECO:0000256" key="1">
    <source>
        <dbReference type="SAM" id="MobiDB-lite"/>
    </source>
</evidence>
<sequence length="465" mass="52017">MTATANETGGGFLRTRLRSALHTSNDLLSGISSNISSRLSVFSAASGNSNASSERTPPIPEKPPSTPPLKLPPSPEDSHRSPTMKEMIKETFKLENLRELRPTLEELMQSESSSEPSTLPTNTPESPKTGFRYHFNNFNQAIPKKLVDYKQLAMRTLSGDTGEAPGEEPHELNTCAINVECVDDKDDKDAEAEEARNVVEGASTCLSSRSFNSMHSLYATGPDPYDKLKFKPGEGLGHSTSLDSTDSDPHKKLWIRSGSQTSLQSWASSLSYDSQAEDFNEPKEFILSKADYGLHVALTPSDAASVSQRPPSSHSFNTSVMLFECNEAEDFSPAKSLMNMCFTYYHEAMTPGGQNRSKEFLYSYLRQQPIWRSIRFWNAAFFDALQCERSCDLTFTCNMHAFGLSKEMVNEFLRKQVTIASLRPDQVKLLRGQCRTYVQWQTGMALSSTMRVYRCMSHRTHRQVT</sequence>
<evidence type="ECO:0008006" key="4">
    <source>
        <dbReference type="Google" id="ProtNLM"/>
    </source>
</evidence>
<name>A0A8J5K3F9_HOMAM</name>
<accession>A0A8J5K3F9</accession>
<evidence type="ECO:0000313" key="2">
    <source>
        <dbReference type="EMBL" id="KAG7169200.1"/>
    </source>
</evidence>
<reference evidence="2" key="1">
    <citation type="journal article" date="2021" name="Sci. Adv.">
        <title>The American lobster genome reveals insights on longevity, neural, and immune adaptations.</title>
        <authorList>
            <person name="Polinski J.M."/>
            <person name="Zimin A.V."/>
            <person name="Clark K.F."/>
            <person name="Kohn A.B."/>
            <person name="Sadowski N."/>
            <person name="Timp W."/>
            <person name="Ptitsyn A."/>
            <person name="Khanna P."/>
            <person name="Romanova D.Y."/>
            <person name="Williams P."/>
            <person name="Greenwood S.J."/>
            <person name="Moroz L.L."/>
            <person name="Walt D.R."/>
            <person name="Bodnar A.G."/>
        </authorList>
    </citation>
    <scope>NUCLEOTIDE SEQUENCE</scope>
    <source>
        <strain evidence="2">GMGI-L3</strain>
    </source>
</reference>
<comment type="caution">
    <text evidence="2">The sequence shown here is derived from an EMBL/GenBank/DDBJ whole genome shotgun (WGS) entry which is preliminary data.</text>
</comment>
<dbReference type="PANTHER" id="PTHR13663:SF2">
    <property type="entry name" value="SIMILAR TO RIKEN CDNA 6430548M08"/>
    <property type="match status" value="1"/>
</dbReference>
<protein>
    <recommendedName>
        <fullName evidence="4">SBF1/SBF2 domain-containing protein</fullName>
    </recommendedName>
</protein>
<feature type="compositionally biased region" description="Pro residues" evidence="1">
    <location>
        <begin position="57"/>
        <end position="75"/>
    </location>
</feature>
<dbReference type="Proteomes" id="UP000747542">
    <property type="component" value="Unassembled WGS sequence"/>
</dbReference>
<keyword evidence="3" id="KW-1185">Reference proteome</keyword>
<organism evidence="2 3">
    <name type="scientific">Homarus americanus</name>
    <name type="common">American lobster</name>
    <dbReference type="NCBI Taxonomy" id="6706"/>
    <lineage>
        <taxon>Eukaryota</taxon>
        <taxon>Metazoa</taxon>
        <taxon>Ecdysozoa</taxon>
        <taxon>Arthropoda</taxon>
        <taxon>Crustacea</taxon>
        <taxon>Multicrustacea</taxon>
        <taxon>Malacostraca</taxon>
        <taxon>Eumalacostraca</taxon>
        <taxon>Eucarida</taxon>
        <taxon>Decapoda</taxon>
        <taxon>Pleocyemata</taxon>
        <taxon>Astacidea</taxon>
        <taxon>Nephropoidea</taxon>
        <taxon>Nephropidae</taxon>
        <taxon>Homarus</taxon>
    </lineage>
</organism>